<gene>
    <name evidence="1" type="ORF">PR048_015156</name>
</gene>
<organism evidence="1 2">
    <name type="scientific">Dryococelus australis</name>
    <dbReference type="NCBI Taxonomy" id="614101"/>
    <lineage>
        <taxon>Eukaryota</taxon>
        <taxon>Metazoa</taxon>
        <taxon>Ecdysozoa</taxon>
        <taxon>Arthropoda</taxon>
        <taxon>Hexapoda</taxon>
        <taxon>Insecta</taxon>
        <taxon>Pterygota</taxon>
        <taxon>Neoptera</taxon>
        <taxon>Polyneoptera</taxon>
        <taxon>Phasmatodea</taxon>
        <taxon>Verophasmatodea</taxon>
        <taxon>Anareolatae</taxon>
        <taxon>Phasmatidae</taxon>
        <taxon>Eurycanthinae</taxon>
        <taxon>Dryococelus</taxon>
    </lineage>
</organism>
<keyword evidence="2" id="KW-1185">Reference proteome</keyword>
<protein>
    <submittedName>
        <fullName evidence="1">Uncharacterized protein</fullName>
    </submittedName>
</protein>
<sequence length="139" mass="15252">MRKTQKSAPYDAFPLCSSSVELRTSYTVVDGCFLLHRFSSICSAGNFLANEKNKTKLIEILVETLTARGIEAGTTTRDADCSIVRCGLIKVTFLSSVVVIGEDDDLLVLLTALTPPDRNVSFMKPGRGNIENKVYSTRQ</sequence>
<accession>A0ABQ9HH56</accession>
<dbReference type="EMBL" id="JARBHB010000005">
    <property type="protein sequence ID" value="KAJ8883313.1"/>
    <property type="molecule type" value="Genomic_DNA"/>
</dbReference>
<reference evidence="1 2" key="1">
    <citation type="submission" date="2023-02" db="EMBL/GenBank/DDBJ databases">
        <title>LHISI_Scaffold_Assembly.</title>
        <authorList>
            <person name="Stuart O.P."/>
            <person name="Cleave R."/>
            <person name="Magrath M.J.L."/>
            <person name="Mikheyev A.S."/>
        </authorList>
    </citation>
    <scope>NUCLEOTIDE SEQUENCE [LARGE SCALE GENOMIC DNA]</scope>
    <source>
        <strain evidence="1">Daus_M_001</strain>
        <tissue evidence="1">Leg muscle</tissue>
    </source>
</reference>
<evidence type="ECO:0000313" key="1">
    <source>
        <dbReference type="EMBL" id="KAJ8883313.1"/>
    </source>
</evidence>
<dbReference type="Proteomes" id="UP001159363">
    <property type="component" value="Chromosome 4"/>
</dbReference>
<evidence type="ECO:0000313" key="2">
    <source>
        <dbReference type="Proteomes" id="UP001159363"/>
    </source>
</evidence>
<name>A0ABQ9HH56_9NEOP</name>
<comment type="caution">
    <text evidence="1">The sequence shown here is derived from an EMBL/GenBank/DDBJ whole genome shotgun (WGS) entry which is preliminary data.</text>
</comment>
<proteinExistence type="predicted"/>